<reference evidence="1 2" key="1">
    <citation type="submission" date="2016-10" db="EMBL/GenBank/DDBJ databases">
        <authorList>
            <person name="de Groot N.N."/>
        </authorList>
    </citation>
    <scope>NUCLEOTIDE SEQUENCE [LARGE SCALE GENOMIC DNA]</scope>
    <source>
        <strain evidence="1 2">DSM 29619</strain>
    </source>
</reference>
<dbReference type="InterPro" id="IPR014543">
    <property type="entry name" value="UCP028291"/>
</dbReference>
<evidence type="ECO:0008006" key="3">
    <source>
        <dbReference type="Google" id="ProtNLM"/>
    </source>
</evidence>
<gene>
    <name evidence="1" type="ORF">SAMN05421762_2813</name>
</gene>
<dbReference type="Gene3D" id="3.30.310.50">
    <property type="entry name" value="Alpha-D-phosphohexomutase, C-terminal domain"/>
    <property type="match status" value="1"/>
</dbReference>
<dbReference type="Pfam" id="PF09981">
    <property type="entry name" value="DUF2218"/>
    <property type="match status" value="1"/>
</dbReference>
<dbReference type="Proteomes" id="UP000231644">
    <property type="component" value="Unassembled WGS sequence"/>
</dbReference>
<accession>A0A1I1N6W7</accession>
<protein>
    <recommendedName>
        <fullName evidence="3">DUF2218 domain-containing protein</fullName>
    </recommendedName>
</protein>
<name>A0A1I1N6W7_9RHOB</name>
<dbReference type="STRING" id="517719.SAMN05421762_2813"/>
<dbReference type="EMBL" id="FOLX01000001">
    <property type="protein sequence ID" value="SFC93444.1"/>
    <property type="molecule type" value="Genomic_DNA"/>
</dbReference>
<proteinExistence type="predicted"/>
<sequence length="94" mass="10581">MLTATCRFETPNGAKYMHQLCKHFAHKVTVEFDDTTARADLPPGPAHMRSDSSGLDVEVTAQDDVGLTRAKFIIEDHLMRFAFREDPKGLTWST</sequence>
<evidence type="ECO:0000313" key="2">
    <source>
        <dbReference type="Proteomes" id="UP000231644"/>
    </source>
</evidence>
<dbReference type="AlphaFoldDB" id="A0A1I1N6W7"/>
<evidence type="ECO:0000313" key="1">
    <source>
        <dbReference type="EMBL" id="SFC93444.1"/>
    </source>
</evidence>
<dbReference type="RefSeq" id="WP_093446822.1">
    <property type="nucleotide sequence ID" value="NZ_FNZG01000001.1"/>
</dbReference>
<keyword evidence="2" id="KW-1185">Reference proteome</keyword>
<dbReference type="OrthoDB" id="9806511at2"/>
<organism evidence="1 2">
    <name type="scientific">Pseudooceanicola nitratireducens</name>
    <dbReference type="NCBI Taxonomy" id="517719"/>
    <lineage>
        <taxon>Bacteria</taxon>
        <taxon>Pseudomonadati</taxon>
        <taxon>Pseudomonadota</taxon>
        <taxon>Alphaproteobacteria</taxon>
        <taxon>Rhodobacterales</taxon>
        <taxon>Paracoccaceae</taxon>
        <taxon>Pseudooceanicola</taxon>
    </lineage>
</organism>